<feature type="region of interest" description="Disordered" evidence="2">
    <location>
        <begin position="238"/>
        <end position="298"/>
    </location>
</feature>
<dbReference type="Proteomes" id="UP000799536">
    <property type="component" value="Unassembled WGS sequence"/>
</dbReference>
<comment type="subcellular location">
    <subcellularLocation>
        <location evidence="1">Membrane</location>
        <topology evidence="1">Multi-pass membrane protein</topology>
    </subcellularLocation>
</comment>
<gene>
    <name evidence="3" type="ORF">GQ43DRAFT_406409</name>
</gene>
<dbReference type="PANTHER" id="PTHR12300">
    <property type="entry name" value="HVA22-LIKE PROTEINS"/>
    <property type="match status" value="1"/>
</dbReference>
<sequence>MFGFVADAITVTTTVFLPVFISYKALHTSDPAVLAPWLIYFVTLTLLTTLENTFSFILDWVPFYSWIRLCLHGYLILPGSQGATFVYREYLEPFLYHHEREIDNLITDVHDRARQSGLRYVGMLVEWVKVNVMGFQPRRESPPPSRQASYAQSLMSRFNMPAARGTSDLAGLVSQALGGASALYNAGAGSHDAGQAEGMRGPLIPESIRDNDEKLSYLASQRQRLTVLMQAFDREQDQLMGQQGRDDGRRRSSAGLSRNKSESEFDRIDPDEVEHSNIPNPPYPMTPPALDRRTSSGSWMPWNWQRAVRPTEPDHLAYGEEPSQGRASGYDRGR</sequence>
<feature type="region of interest" description="Disordered" evidence="2">
    <location>
        <begin position="188"/>
        <end position="207"/>
    </location>
</feature>
<feature type="compositionally biased region" description="Basic and acidic residues" evidence="2">
    <location>
        <begin position="259"/>
        <end position="275"/>
    </location>
</feature>
<comment type="caution">
    <text evidence="1">Lacks conserved residue(s) required for the propagation of feature annotation.</text>
</comment>
<evidence type="ECO:0000313" key="4">
    <source>
        <dbReference type="Proteomes" id="UP000799536"/>
    </source>
</evidence>
<name>A0A9P4K0Q1_9PLEO</name>
<proteinExistence type="inferred from homology"/>
<comment type="caution">
    <text evidence="3">The sequence shown here is derived from an EMBL/GenBank/DDBJ whole genome shotgun (WGS) entry which is preliminary data.</text>
</comment>
<keyword evidence="1" id="KW-0812">Transmembrane</keyword>
<dbReference type="EMBL" id="ML993847">
    <property type="protein sequence ID" value="KAF2205993.1"/>
    <property type="molecule type" value="Genomic_DNA"/>
</dbReference>
<dbReference type="Pfam" id="PF03134">
    <property type="entry name" value="TB2_DP1_HVA22"/>
    <property type="match status" value="1"/>
</dbReference>
<reference evidence="3" key="1">
    <citation type="journal article" date="2020" name="Stud. Mycol.">
        <title>101 Dothideomycetes genomes: a test case for predicting lifestyles and emergence of pathogens.</title>
        <authorList>
            <person name="Haridas S."/>
            <person name="Albert R."/>
            <person name="Binder M."/>
            <person name="Bloem J."/>
            <person name="Labutti K."/>
            <person name="Salamov A."/>
            <person name="Andreopoulos B."/>
            <person name="Baker S."/>
            <person name="Barry K."/>
            <person name="Bills G."/>
            <person name="Bluhm B."/>
            <person name="Cannon C."/>
            <person name="Castanera R."/>
            <person name="Culley D."/>
            <person name="Daum C."/>
            <person name="Ezra D."/>
            <person name="Gonzalez J."/>
            <person name="Henrissat B."/>
            <person name="Kuo A."/>
            <person name="Liang C."/>
            <person name="Lipzen A."/>
            <person name="Lutzoni F."/>
            <person name="Magnuson J."/>
            <person name="Mondo S."/>
            <person name="Nolan M."/>
            <person name="Ohm R."/>
            <person name="Pangilinan J."/>
            <person name="Park H.-J."/>
            <person name="Ramirez L."/>
            <person name="Alfaro M."/>
            <person name="Sun H."/>
            <person name="Tritt A."/>
            <person name="Yoshinaga Y."/>
            <person name="Zwiers L.-H."/>
            <person name="Turgeon B."/>
            <person name="Goodwin S."/>
            <person name="Spatafora J."/>
            <person name="Crous P."/>
            <person name="Grigoriev I."/>
        </authorList>
    </citation>
    <scope>NUCLEOTIDE SEQUENCE</scope>
    <source>
        <strain evidence="3">ATCC 74209</strain>
    </source>
</reference>
<accession>A0A9P4K0Q1</accession>
<feature type="region of interest" description="Disordered" evidence="2">
    <location>
        <begin position="311"/>
        <end position="334"/>
    </location>
</feature>
<dbReference type="InterPro" id="IPR004345">
    <property type="entry name" value="TB2_DP1_HVA22"/>
</dbReference>
<evidence type="ECO:0000256" key="1">
    <source>
        <dbReference type="RuleBase" id="RU362006"/>
    </source>
</evidence>
<dbReference type="AlphaFoldDB" id="A0A9P4K0Q1"/>
<feature type="transmembrane region" description="Helical" evidence="1">
    <location>
        <begin position="37"/>
        <end position="58"/>
    </location>
</feature>
<keyword evidence="1" id="KW-1133">Transmembrane helix</keyword>
<protein>
    <recommendedName>
        <fullName evidence="1">Protein YOP1</fullName>
    </recommendedName>
</protein>
<evidence type="ECO:0000313" key="3">
    <source>
        <dbReference type="EMBL" id="KAF2205993.1"/>
    </source>
</evidence>
<evidence type="ECO:0000256" key="2">
    <source>
        <dbReference type="SAM" id="MobiDB-lite"/>
    </source>
</evidence>
<keyword evidence="1" id="KW-0472">Membrane</keyword>
<dbReference type="PANTHER" id="PTHR12300:SF177">
    <property type="entry name" value="PROTEIN YOP1"/>
    <property type="match status" value="1"/>
</dbReference>
<dbReference type="GO" id="GO:0016020">
    <property type="term" value="C:membrane"/>
    <property type="evidence" value="ECO:0007669"/>
    <property type="project" value="UniProtKB-SubCell"/>
</dbReference>
<keyword evidence="4" id="KW-1185">Reference proteome</keyword>
<dbReference type="OrthoDB" id="434647at2759"/>
<organism evidence="3 4">
    <name type="scientific">Delitschia confertaspora ATCC 74209</name>
    <dbReference type="NCBI Taxonomy" id="1513339"/>
    <lineage>
        <taxon>Eukaryota</taxon>
        <taxon>Fungi</taxon>
        <taxon>Dikarya</taxon>
        <taxon>Ascomycota</taxon>
        <taxon>Pezizomycotina</taxon>
        <taxon>Dothideomycetes</taxon>
        <taxon>Pleosporomycetidae</taxon>
        <taxon>Pleosporales</taxon>
        <taxon>Delitschiaceae</taxon>
        <taxon>Delitschia</taxon>
    </lineage>
</organism>
<comment type="similarity">
    <text evidence="1">Belongs to the DP1 family.</text>
</comment>